<dbReference type="InterPro" id="IPR052897">
    <property type="entry name" value="Sec-Metab_Biosynth_Hydrolase"/>
</dbReference>
<gene>
    <name evidence="2" type="ORF">Microterr_11480</name>
</gene>
<dbReference type="Gene3D" id="3.40.50.1820">
    <property type="entry name" value="alpha/beta hydrolase"/>
    <property type="match status" value="1"/>
</dbReference>
<evidence type="ECO:0000313" key="3">
    <source>
        <dbReference type="Proteomes" id="UP001317779"/>
    </source>
</evidence>
<dbReference type="PANTHER" id="PTHR37017">
    <property type="entry name" value="AB HYDROLASE-1 DOMAIN-CONTAINING PROTEIN-RELATED"/>
    <property type="match status" value="1"/>
</dbReference>
<keyword evidence="3" id="KW-1185">Reference proteome</keyword>
<dbReference type="InterPro" id="IPR029058">
    <property type="entry name" value="AB_hydrolase_fold"/>
</dbReference>
<sequence length="240" mass="25392">MSDARSTVADMDVLLIPGLWLDASSWRDITPALEAASHTPHALTMPGTGSSGADSAEIGIVDWVDAVVAEIDALDGPVALVGHSGGGNVVWAAAAQRPQRVARVVFVDTVPPPPGRGISEFEIVDGVVPFPGWDFFDTEEVADLDEETRAEWAARTASVPARVPTDPLPLDGDGRFGVPVTVLSGSMDEDAFRAAVKDWGPWGDEFAAIRDAEVVRLGSGHWPQFSQPQHLAGVIVDALR</sequence>
<reference evidence="2 3" key="1">
    <citation type="submission" date="2022-12" db="EMBL/GenBank/DDBJ databases">
        <title>Microbacterium terricola strain KV-448 chromosome, complete genome.</title>
        <authorList>
            <person name="Oshima T."/>
            <person name="Moriya T."/>
            <person name="Bessho Y."/>
        </authorList>
    </citation>
    <scope>NUCLEOTIDE SEQUENCE [LARGE SCALE GENOMIC DNA]</scope>
    <source>
        <strain evidence="2 3">KV-448</strain>
    </source>
</reference>
<organism evidence="2 3">
    <name type="scientific">Microbacterium terricola</name>
    <dbReference type="NCBI Taxonomy" id="344163"/>
    <lineage>
        <taxon>Bacteria</taxon>
        <taxon>Bacillati</taxon>
        <taxon>Actinomycetota</taxon>
        <taxon>Actinomycetes</taxon>
        <taxon>Micrococcales</taxon>
        <taxon>Microbacteriaceae</taxon>
        <taxon>Microbacterium</taxon>
    </lineage>
</organism>
<dbReference type="EMBL" id="AP027141">
    <property type="protein sequence ID" value="BDV30488.1"/>
    <property type="molecule type" value="Genomic_DNA"/>
</dbReference>
<feature type="domain" description="AB hydrolase-1" evidence="1">
    <location>
        <begin position="13"/>
        <end position="229"/>
    </location>
</feature>
<dbReference type="Proteomes" id="UP001317779">
    <property type="component" value="Chromosome"/>
</dbReference>
<dbReference type="SUPFAM" id="SSF53474">
    <property type="entry name" value="alpha/beta-Hydrolases"/>
    <property type="match status" value="1"/>
</dbReference>
<dbReference type="PANTHER" id="PTHR37017:SF11">
    <property type="entry name" value="ESTERASE_LIPASE_THIOESTERASE DOMAIN-CONTAINING PROTEIN"/>
    <property type="match status" value="1"/>
</dbReference>
<name>A0ABM8DXT8_9MICO</name>
<accession>A0ABM8DXT8</accession>
<dbReference type="InterPro" id="IPR000073">
    <property type="entry name" value="AB_hydrolase_1"/>
</dbReference>
<evidence type="ECO:0000313" key="2">
    <source>
        <dbReference type="EMBL" id="BDV30488.1"/>
    </source>
</evidence>
<dbReference type="Pfam" id="PF12697">
    <property type="entry name" value="Abhydrolase_6"/>
    <property type="match status" value="1"/>
</dbReference>
<protein>
    <submittedName>
        <fullName evidence="2">Esterase</fullName>
    </submittedName>
</protein>
<evidence type="ECO:0000259" key="1">
    <source>
        <dbReference type="Pfam" id="PF12697"/>
    </source>
</evidence>
<proteinExistence type="predicted"/>